<dbReference type="EMBL" id="CYZX01000011">
    <property type="protein sequence ID" value="CUO60506.1"/>
    <property type="molecule type" value="Genomic_DNA"/>
</dbReference>
<reference evidence="2 3" key="1">
    <citation type="submission" date="2015-09" db="EMBL/GenBank/DDBJ databases">
        <authorList>
            <consortium name="Pathogen Informatics"/>
        </authorList>
    </citation>
    <scope>NUCLEOTIDE SEQUENCE [LARGE SCALE GENOMIC DNA]</scope>
    <source>
        <strain evidence="2 3">2789STDY5834856</strain>
    </source>
</reference>
<dbReference type="Proteomes" id="UP000095594">
    <property type="component" value="Unassembled WGS sequence"/>
</dbReference>
<dbReference type="Pfam" id="PF12392">
    <property type="entry name" value="DUF3656"/>
    <property type="match status" value="1"/>
</dbReference>
<dbReference type="PANTHER" id="PTHR30217:SF10">
    <property type="entry name" value="23S RRNA 5-HYDROXYCYTIDINE C2501 SYNTHASE"/>
    <property type="match status" value="1"/>
</dbReference>
<dbReference type="AlphaFoldDB" id="A0A174GHN7"/>
<dbReference type="InterPro" id="IPR020988">
    <property type="entry name" value="Pept_U32_collagenase"/>
</dbReference>
<dbReference type="PANTHER" id="PTHR30217">
    <property type="entry name" value="PEPTIDASE U32 FAMILY"/>
    <property type="match status" value="1"/>
</dbReference>
<evidence type="ECO:0000259" key="1">
    <source>
        <dbReference type="Pfam" id="PF12392"/>
    </source>
</evidence>
<dbReference type="EC" id="3.4.-.-" evidence="2"/>
<dbReference type="GO" id="GO:0016787">
    <property type="term" value="F:hydrolase activity"/>
    <property type="evidence" value="ECO:0007669"/>
    <property type="project" value="UniProtKB-KW"/>
</dbReference>
<organism evidence="2 3">
    <name type="scientific">Clostridium disporicum</name>
    <dbReference type="NCBI Taxonomy" id="84024"/>
    <lineage>
        <taxon>Bacteria</taxon>
        <taxon>Bacillati</taxon>
        <taxon>Bacillota</taxon>
        <taxon>Clostridia</taxon>
        <taxon>Eubacteriales</taxon>
        <taxon>Clostridiaceae</taxon>
        <taxon>Clostridium</taxon>
    </lineage>
</organism>
<accession>A0A174GHN7</accession>
<sequence>MKRVEVLAPAGSMESLYAAINKGADAVYLGGNKFSARAYASNFDNDNMIKAIDYAHSYDVKVYVTLNTILKENEIDEAVKYVGFLYEIGVDALIIQDVGLLKRIREDFKDFELHASTQLTVHNGEAALYFKDKGFHRIVLSRELSLDEIKYISKDLAIETEMFVHGALCISYSGQCLMSSIIGGRSGNRGRCAQPCRMEYTLKGEKSGEKRGYLLSPKDMCTIEDVNEVINTGTYSLKIEGRMKRAEYVAGVVDNYRKAVDKALFNSKYDSQAGKRQLLQLFNRSGFTKAFLQKDTGKDMMSYNSPKNAGIPLGKVDNNGEVVLKEDIKLGDGIRYRDKGFTLSKMLLNGNEIKEGKRGDKVKIFPIDYKKGDELFKSLNKELFDELEGYLKPFYKKIPLKANVRFEIDKPFSLEVTYNGKDYKFLGEVVQRAEKRPLDKERIEDALKKSGDVPFKFEEVVFENFEDGFLRVADLNNLRRDALESIAKSISKSYRRRRPDKIIYKDNIINKENINEVFSCITKEQANALIECGAKDIAFDLFSRELNALRSKDLIELSEKYKGDIRFYVKTSTIVKGEFNSVCETINKVKPYIKGIVSSNVGIINVFKDELYIIGDYKLNIMNSESLKFYQKDIELPTLSLELNRGEIKALAKKAKGNMAMIVYGKPELMISEYCPIGSTFGGKNSEQKCNIACSKDKFTLIDRVNERLRVMTDLYCRSYILNPVPLNLFDEIDSIKEFGITSFRFDFRDESYDEVKKVYNIYKNNLDFESKDYTKGQFRRGIE</sequence>
<dbReference type="RefSeq" id="WP_055265938.1">
    <property type="nucleotide sequence ID" value="NZ_CABIXQ010000011.1"/>
</dbReference>
<proteinExistence type="predicted"/>
<evidence type="ECO:0000313" key="2">
    <source>
        <dbReference type="EMBL" id="CUO60506.1"/>
    </source>
</evidence>
<protein>
    <submittedName>
        <fullName evidence="2">Peptidase U32</fullName>
        <ecNumber evidence="2">3.4.-.-</ecNumber>
    </submittedName>
</protein>
<dbReference type="InterPro" id="IPR051454">
    <property type="entry name" value="RNA/ubiquinone_mod_enzymes"/>
</dbReference>
<dbReference type="InterPro" id="IPR001539">
    <property type="entry name" value="Peptidase_U32"/>
</dbReference>
<dbReference type="PROSITE" id="PS01276">
    <property type="entry name" value="PEPTIDASE_U32"/>
    <property type="match status" value="1"/>
</dbReference>
<feature type="domain" description="Peptidase U32 collagenase" evidence="1">
    <location>
        <begin position="375"/>
        <end position="489"/>
    </location>
</feature>
<gene>
    <name evidence="2" type="primary">yhbU_3</name>
    <name evidence="2" type="ORF">ERS852471_01876</name>
</gene>
<name>A0A174GHN7_9CLOT</name>
<keyword evidence="2" id="KW-0378">Hydrolase</keyword>
<dbReference type="Pfam" id="PF01136">
    <property type="entry name" value="Peptidase_U32"/>
    <property type="match status" value="2"/>
</dbReference>
<dbReference type="OrthoDB" id="9807498at2"/>
<evidence type="ECO:0000313" key="3">
    <source>
        <dbReference type="Proteomes" id="UP000095594"/>
    </source>
</evidence>